<protein>
    <recommendedName>
        <fullName evidence="3">MarR family transcriptional regulator</fullName>
    </recommendedName>
</protein>
<dbReference type="EMBL" id="CP075546">
    <property type="protein sequence ID" value="QVV89485.1"/>
    <property type="molecule type" value="Genomic_DNA"/>
</dbReference>
<evidence type="ECO:0000313" key="1">
    <source>
        <dbReference type="EMBL" id="QVV89485.1"/>
    </source>
</evidence>
<organism evidence="1 2">
    <name type="scientific">Methanospirillum purgamenti</name>
    <dbReference type="NCBI Taxonomy" id="2834276"/>
    <lineage>
        <taxon>Archaea</taxon>
        <taxon>Methanobacteriati</taxon>
        <taxon>Methanobacteriota</taxon>
        <taxon>Stenosarchaea group</taxon>
        <taxon>Methanomicrobia</taxon>
        <taxon>Methanomicrobiales</taxon>
        <taxon>Methanospirillaceae</taxon>
        <taxon>Methanospirillum</taxon>
    </lineage>
</organism>
<name>A0A8E7AZ78_9EURY</name>
<gene>
    <name evidence="1" type="ORF">KHC33_02910</name>
</gene>
<proteinExistence type="predicted"/>
<dbReference type="Proteomes" id="UP000680656">
    <property type="component" value="Chromosome"/>
</dbReference>
<dbReference type="KEGG" id="mrtj:KHC33_02910"/>
<reference evidence="1 2" key="1">
    <citation type="submission" date="2021-05" db="EMBL/GenBank/DDBJ databases">
        <title>A novel Methanospirillum isolate from a pyrite-forming mixed culture.</title>
        <authorList>
            <person name="Bunk B."/>
            <person name="Sproer C."/>
            <person name="Spring S."/>
            <person name="Pester M."/>
        </authorList>
    </citation>
    <scope>NUCLEOTIDE SEQUENCE [LARGE SCALE GENOMIC DNA]</scope>
    <source>
        <strain evidence="1 2">J.3.6.1-F.2.7.3</strain>
    </source>
</reference>
<evidence type="ECO:0000313" key="2">
    <source>
        <dbReference type="Proteomes" id="UP000680656"/>
    </source>
</evidence>
<dbReference type="AlphaFoldDB" id="A0A8E7AZ78"/>
<sequence>MQKSWKEVLMLFESKHVGIVRDEDIDWTVYHMITGEKGCTEDTLLTRTGYDKEVIASSLNRLKRYCLIDCRNDVWCACNFEEIILKNQISDLLTDGLELSGGVIRYRPVGEGKK</sequence>
<keyword evidence="2" id="KW-1185">Reference proteome</keyword>
<dbReference type="GeneID" id="65096100"/>
<evidence type="ECO:0008006" key="3">
    <source>
        <dbReference type="Google" id="ProtNLM"/>
    </source>
</evidence>
<dbReference type="RefSeq" id="WP_214420279.1">
    <property type="nucleotide sequence ID" value="NZ_CP075546.1"/>
</dbReference>
<accession>A0A8E7AZ78</accession>